<dbReference type="AlphaFoldDB" id="A0A1H3C1Q9"/>
<proteinExistence type="predicted"/>
<reference evidence="1 2" key="1">
    <citation type="submission" date="2016-10" db="EMBL/GenBank/DDBJ databases">
        <authorList>
            <person name="de Groot N.N."/>
        </authorList>
    </citation>
    <scope>NUCLEOTIDE SEQUENCE [LARGE SCALE GENOMIC DNA]</scope>
    <source>
        <strain evidence="1 2">DSM 23310</strain>
    </source>
</reference>
<name>A0A1H3C1Q9_9FIRM</name>
<dbReference type="Proteomes" id="UP000198828">
    <property type="component" value="Unassembled WGS sequence"/>
</dbReference>
<accession>A0A1H3C1Q9</accession>
<keyword evidence="2" id="KW-1185">Reference proteome</keyword>
<sequence>MKRVKFVILIFLFINYIFPSTVKADIGPKPSIKLIVENPPEGKYYLDLLIDYEMSHSYTNVKEKDLDDINVYNILKNYKVDGWRPALVTGTKVPLFGELTGKIENDTMVHSFSYLGVPDRFKVIIVKESGEVVVSR</sequence>
<dbReference type="EMBL" id="FNNG01000011">
    <property type="protein sequence ID" value="SDX47574.1"/>
    <property type="molecule type" value="Genomic_DNA"/>
</dbReference>
<gene>
    <name evidence="1" type="ORF">SAMN05660923_02377</name>
</gene>
<dbReference type="RefSeq" id="WP_093753960.1">
    <property type="nucleotide sequence ID" value="NZ_BSYN01000006.1"/>
</dbReference>
<evidence type="ECO:0000313" key="2">
    <source>
        <dbReference type="Proteomes" id="UP000198828"/>
    </source>
</evidence>
<dbReference type="OrthoDB" id="1706904at2"/>
<protein>
    <submittedName>
        <fullName evidence="1">Uncharacterized protein</fullName>
    </submittedName>
</protein>
<organism evidence="1 2">
    <name type="scientific">Tepidimicrobium xylanilyticum</name>
    <dbReference type="NCBI Taxonomy" id="1123352"/>
    <lineage>
        <taxon>Bacteria</taxon>
        <taxon>Bacillati</taxon>
        <taxon>Bacillota</taxon>
        <taxon>Tissierellia</taxon>
        <taxon>Tissierellales</taxon>
        <taxon>Tepidimicrobiaceae</taxon>
        <taxon>Tepidimicrobium</taxon>
    </lineage>
</organism>
<evidence type="ECO:0000313" key="1">
    <source>
        <dbReference type="EMBL" id="SDX47574.1"/>
    </source>
</evidence>